<feature type="transmembrane region" description="Helical" evidence="1">
    <location>
        <begin position="6"/>
        <end position="28"/>
    </location>
</feature>
<feature type="transmembrane region" description="Helical" evidence="1">
    <location>
        <begin position="92"/>
        <end position="113"/>
    </location>
</feature>
<dbReference type="Proteomes" id="UP001163947">
    <property type="component" value="Chromosome"/>
</dbReference>
<proteinExistence type="predicted"/>
<evidence type="ECO:0000313" key="4">
    <source>
        <dbReference type="Proteomes" id="UP000325466"/>
    </source>
</evidence>
<organism evidence="3 5">
    <name type="scientific">Rhodococcus aetherivorans</name>
    <dbReference type="NCBI Taxonomy" id="191292"/>
    <lineage>
        <taxon>Bacteria</taxon>
        <taxon>Bacillati</taxon>
        <taxon>Actinomycetota</taxon>
        <taxon>Actinomycetes</taxon>
        <taxon>Mycobacteriales</taxon>
        <taxon>Nocardiaceae</taxon>
        <taxon>Rhodococcus</taxon>
    </lineage>
</organism>
<evidence type="ECO:0000313" key="3">
    <source>
        <dbReference type="EMBL" id="UYF91935.1"/>
    </source>
</evidence>
<keyword evidence="4" id="KW-1185">Reference proteome</keyword>
<evidence type="ECO:0000256" key="1">
    <source>
        <dbReference type="SAM" id="Phobius"/>
    </source>
</evidence>
<name>A0A059MQZ8_9NOCA</name>
<keyword evidence="1" id="KW-0472">Membrane</keyword>
<reference evidence="3" key="3">
    <citation type="submission" date="2022-09" db="EMBL/GenBank/DDBJ databases">
        <title>The genome sequence of Rhodococcus aetherivorans N1.</title>
        <authorList>
            <person name="Jiang W."/>
        </authorList>
    </citation>
    <scope>NUCLEOTIDE SEQUENCE</scope>
    <source>
        <strain evidence="3">N1</strain>
    </source>
</reference>
<evidence type="ECO:0000313" key="5">
    <source>
        <dbReference type="Proteomes" id="UP001163947"/>
    </source>
</evidence>
<dbReference type="Pfam" id="PF10861">
    <property type="entry name" value="DUF2784"/>
    <property type="match status" value="1"/>
</dbReference>
<reference evidence="2 4" key="1">
    <citation type="journal article" date="2018" name="Biodegradation">
        <title>1,4-Dioxane degradation characteristics of Rhodococcus aetherivorans JCM 14343.</title>
        <authorList>
            <person name="Inoue D."/>
            <person name="Tsunoda T."/>
            <person name="Yamamoto N."/>
            <person name="Ike M."/>
            <person name="Sei K."/>
        </authorList>
    </citation>
    <scope>NUCLEOTIDE SEQUENCE [LARGE SCALE GENOMIC DNA]</scope>
    <source>
        <strain evidence="2 4">JCM 14343</strain>
    </source>
</reference>
<keyword evidence="1" id="KW-1133">Transmembrane helix</keyword>
<accession>N1M703</accession>
<dbReference type="EMBL" id="CP106982">
    <property type="protein sequence ID" value="UYF91935.1"/>
    <property type="molecule type" value="Genomic_DNA"/>
</dbReference>
<gene>
    <name evidence="3" type="ORF">OCS65_15530</name>
    <name evidence="2" type="ORF">RAJCM14343_3563</name>
</gene>
<accession>A0A0F6VJ29</accession>
<dbReference type="AlphaFoldDB" id="A0A059MQZ8"/>
<reference evidence="2" key="2">
    <citation type="submission" date="2019-10" db="EMBL/GenBank/DDBJ databases">
        <title>Draft genome sequence of Rhodococcus aetherivorans JCM 14343.</title>
        <authorList>
            <person name="Inoue D."/>
            <person name="Nakazawa M."/>
            <person name="Yamamoto N."/>
            <person name="Sei K."/>
            <person name="Ike M."/>
        </authorList>
    </citation>
    <scope>NUCLEOTIDE SEQUENCE</scope>
    <source>
        <strain evidence="2">JCM 14343</strain>
    </source>
</reference>
<dbReference type="Proteomes" id="UP000325466">
    <property type="component" value="Unassembled WGS sequence"/>
</dbReference>
<dbReference type="InterPro" id="IPR021218">
    <property type="entry name" value="DUF2784"/>
</dbReference>
<dbReference type="EMBL" id="BLAH01000092">
    <property type="protein sequence ID" value="GES38303.1"/>
    <property type="molecule type" value="Genomic_DNA"/>
</dbReference>
<keyword evidence="1" id="KW-0812">Transmembrane</keyword>
<evidence type="ECO:0000313" key="2">
    <source>
        <dbReference type="EMBL" id="GES38303.1"/>
    </source>
</evidence>
<accession>A0A059MQZ8</accession>
<sequence length="128" mass="14404">MAYRLLADVTVVVHLAFLLYVTFGGFLAWRWPRTLVLHVVAVVWGFATVLVGFDCPLTDLENWARRRAGIAGLPPSGFIDHYLTGVIYPESAVGLVRAAVAVTIVVSWLGWWLRRRRVSRVASRLTRQ</sequence>
<protein>
    <submittedName>
        <fullName evidence="3">DUF2784 domain-containing protein</fullName>
    </submittedName>
    <submittedName>
        <fullName evidence="2">Membrane protein</fullName>
    </submittedName>
</protein>
<dbReference type="KEGG" id="rav:AAT18_13475"/>
<dbReference type="RefSeq" id="WP_006939334.1">
    <property type="nucleotide sequence ID" value="NZ_BAAAYP010000062.1"/>
</dbReference>
<dbReference type="GeneID" id="83621857"/>
<feature type="transmembrane region" description="Helical" evidence="1">
    <location>
        <begin position="35"/>
        <end position="53"/>
    </location>
</feature>